<keyword evidence="4 10" id="KW-0812">Transmembrane</keyword>
<evidence type="ECO:0000256" key="5">
    <source>
        <dbReference type="ARBA" id="ARBA00022725"/>
    </source>
</evidence>
<keyword evidence="7 10" id="KW-0472">Membrane</keyword>
<keyword evidence="2" id="KW-1003">Cell membrane</keyword>
<gene>
    <name evidence="11" type="primary">OR54</name>
</gene>
<dbReference type="EMBL" id="KR935747">
    <property type="protein sequence ID" value="ALM26239.1"/>
    <property type="molecule type" value="mRNA"/>
</dbReference>
<dbReference type="Pfam" id="PF02949">
    <property type="entry name" value="7tm_6"/>
    <property type="match status" value="1"/>
</dbReference>
<dbReference type="GO" id="GO:0007165">
    <property type="term" value="P:signal transduction"/>
    <property type="evidence" value="ECO:0007669"/>
    <property type="project" value="UniProtKB-KW"/>
</dbReference>
<organism evidence="11">
    <name type="scientific">Athetis dissimilis</name>
    <name type="common">Moth</name>
    <name type="synonym">Proxenus dissimilis</name>
    <dbReference type="NCBI Taxonomy" id="1737331"/>
    <lineage>
        <taxon>Eukaryota</taxon>
        <taxon>Metazoa</taxon>
        <taxon>Ecdysozoa</taxon>
        <taxon>Arthropoda</taxon>
        <taxon>Hexapoda</taxon>
        <taxon>Insecta</taxon>
        <taxon>Pterygota</taxon>
        <taxon>Neoptera</taxon>
        <taxon>Endopterygota</taxon>
        <taxon>Lepidoptera</taxon>
        <taxon>Glossata</taxon>
        <taxon>Ditrysia</taxon>
        <taxon>Noctuoidea</taxon>
        <taxon>Noctuidae</taxon>
        <taxon>Noctuinae</taxon>
        <taxon>Athetis</taxon>
    </lineage>
</organism>
<dbReference type="GO" id="GO:0005886">
    <property type="term" value="C:plasma membrane"/>
    <property type="evidence" value="ECO:0007669"/>
    <property type="project" value="UniProtKB-SubCell"/>
</dbReference>
<protein>
    <submittedName>
        <fullName evidence="11">Odorant receptor 54</fullName>
    </submittedName>
</protein>
<evidence type="ECO:0000256" key="10">
    <source>
        <dbReference type="SAM" id="Phobius"/>
    </source>
</evidence>
<evidence type="ECO:0000256" key="4">
    <source>
        <dbReference type="ARBA" id="ARBA00022692"/>
    </source>
</evidence>
<accession>A0A0S1TQ21</accession>
<evidence type="ECO:0000313" key="11">
    <source>
        <dbReference type="EMBL" id="ALM26239.1"/>
    </source>
</evidence>
<evidence type="ECO:0000256" key="3">
    <source>
        <dbReference type="ARBA" id="ARBA00022606"/>
    </source>
</evidence>
<keyword evidence="9" id="KW-0807">Transducer</keyword>
<dbReference type="InterPro" id="IPR004117">
    <property type="entry name" value="7tm6_olfct_rcpt"/>
</dbReference>
<evidence type="ECO:0000256" key="6">
    <source>
        <dbReference type="ARBA" id="ARBA00022989"/>
    </source>
</evidence>
<keyword evidence="5" id="KW-0552">Olfaction</keyword>
<proteinExistence type="evidence at transcript level"/>
<reference evidence="11" key="1">
    <citation type="journal article" date="2016" name="PLoS ONE">
        <title>Identification of Putative Chemosensory Receptor Genes from the Athetis dissimilis Antennal Transcriptome.</title>
        <authorList>
            <person name="Dong J."/>
            <person name="Song Y."/>
            <person name="Li W."/>
            <person name="Shi J."/>
            <person name="Wang Z."/>
        </authorList>
    </citation>
    <scope>NUCLEOTIDE SEQUENCE</scope>
    <source>
        <tissue evidence="11">Antenna</tissue>
    </source>
</reference>
<feature type="transmembrane region" description="Helical" evidence="10">
    <location>
        <begin position="40"/>
        <end position="59"/>
    </location>
</feature>
<evidence type="ECO:0000256" key="8">
    <source>
        <dbReference type="ARBA" id="ARBA00023170"/>
    </source>
</evidence>
<evidence type="ECO:0000256" key="7">
    <source>
        <dbReference type="ARBA" id="ARBA00023136"/>
    </source>
</evidence>
<keyword evidence="8 11" id="KW-0675">Receptor</keyword>
<evidence type="ECO:0000256" key="2">
    <source>
        <dbReference type="ARBA" id="ARBA00022475"/>
    </source>
</evidence>
<dbReference type="GO" id="GO:0005549">
    <property type="term" value="F:odorant binding"/>
    <property type="evidence" value="ECO:0007669"/>
    <property type="project" value="InterPro"/>
</dbReference>
<sequence length="289" mass="33564">MQRPTLLTALKKIGQNDKMALVSIPLKPKHEQMMKVVKRIVLVFYGFNYFNGFFIHFPYRIDVTNNSTMTPCVGMEPLTATPNKQICLILLAAQEMTIVVVVLNFQALLLFLIAHTAAMYQMLAYEMDALRESLNENLLENMELIRETLSTMIVRHSLTMDVVDLLKSLYSVPLGVNFCTNAVCICLFFYLPLREWLQFMPLLVYCFVVFFLYCFLGQRLVNSAELFERMVYSCGWENFEMKEKRLVLVMLRQTQKRVELLAADIIPVNIYTFATTMQAIFKFITVVKF</sequence>
<evidence type="ECO:0000256" key="1">
    <source>
        <dbReference type="ARBA" id="ARBA00004651"/>
    </source>
</evidence>
<dbReference type="AlphaFoldDB" id="A0A0S1TQ21"/>
<feature type="transmembrane region" description="Helical" evidence="10">
    <location>
        <begin position="98"/>
        <end position="120"/>
    </location>
</feature>
<keyword evidence="6 10" id="KW-1133">Transmembrane helix</keyword>
<dbReference type="PANTHER" id="PTHR21137">
    <property type="entry name" value="ODORANT RECEPTOR"/>
    <property type="match status" value="1"/>
</dbReference>
<keyword evidence="3" id="KW-0716">Sensory transduction</keyword>
<dbReference type="PANTHER" id="PTHR21137:SF35">
    <property type="entry name" value="ODORANT RECEPTOR 19A-RELATED"/>
    <property type="match status" value="1"/>
</dbReference>
<comment type="subcellular location">
    <subcellularLocation>
        <location evidence="1">Cell membrane</location>
        <topology evidence="1">Multi-pass membrane protein</topology>
    </subcellularLocation>
</comment>
<feature type="transmembrane region" description="Helical" evidence="10">
    <location>
        <begin position="196"/>
        <end position="216"/>
    </location>
</feature>
<dbReference type="GO" id="GO:0004984">
    <property type="term" value="F:olfactory receptor activity"/>
    <property type="evidence" value="ECO:0007669"/>
    <property type="project" value="InterPro"/>
</dbReference>
<feature type="transmembrane region" description="Helical" evidence="10">
    <location>
        <begin position="169"/>
        <end position="190"/>
    </location>
</feature>
<name>A0A0S1TQ21_ATHDI</name>
<evidence type="ECO:0000256" key="9">
    <source>
        <dbReference type="ARBA" id="ARBA00023224"/>
    </source>
</evidence>